<evidence type="ECO:0000259" key="3">
    <source>
        <dbReference type="Pfam" id="PF00561"/>
    </source>
</evidence>
<feature type="domain" description="AB hydrolase-1" evidence="3">
    <location>
        <begin position="102"/>
        <end position="337"/>
    </location>
</feature>
<dbReference type="InterPro" id="IPR000073">
    <property type="entry name" value="AB_hydrolase_1"/>
</dbReference>
<dbReference type="GO" id="GO:0052689">
    <property type="term" value="F:carboxylic ester hydrolase activity"/>
    <property type="evidence" value="ECO:0007669"/>
    <property type="project" value="TreeGrafter"/>
</dbReference>
<dbReference type="Proteomes" id="UP000620104">
    <property type="component" value="Unassembled WGS sequence"/>
</dbReference>
<dbReference type="AlphaFoldDB" id="A0A8H3YHD1"/>
<name>A0A8H3YHD1_9TREE</name>
<dbReference type="PANTHER" id="PTHR46118:SF4">
    <property type="entry name" value="PROTEIN ABHD11"/>
    <property type="match status" value="1"/>
</dbReference>
<organism evidence="4 5">
    <name type="scientific">Naganishia liquefaciens</name>
    <dbReference type="NCBI Taxonomy" id="104408"/>
    <lineage>
        <taxon>Eukaryota</taxon>
        <taxon>Fungi</taxon>
        <taxon>Dikarya</taxon>
        <taxon>Basidiomycota</taxon>
        <taxon>Agaricomycotina</taxon>
        <taxon>Tremellomycetes</taxon>
        <taxon>Filobasidiales</taxon>
        <taxon>Filobasidiaceae</taxon>
        <taxon>Naganishia</taxon>
    </lineage>
</organism>
<dbReference type="Gene3D" id="3.40.50.1820">
    <property type="entry name" value="alpha/beta hydrolase"/>
    <property type="match status" value="1"/>
</dbReference>
<dbReference type="InterPro" id="IPR029058">
    <property type="entry name" value="AB_hydrolase_fold"/>
</dbReference>
<sequence>MLSKFRPATFRRSAAEQISSILESPRTQTLKPFRMGDSKRFDSRTLVRWFSDSRIASRKPINPSKPIRGFATSISQLDGSCQLSFDVVKPEAQDEQLHGQSLVICHGLFGSKQNWRSLSKTFAKRLGIPVYSLDLRNHGHSPHKRPHDYSHMAKDIGRFMSEQGLEQGVNLIGHSMGGKAVMAFALNNAFNRCLNTLISADMAPSIGKISPEFAAYAKAMQKIEAADVKTKSEGDKLLQPYEKSLPTRQFLLTNAMQAADKTIKFRIPLDIISDSIPSIGDFPYEPGAVTWSGPTLFVKGEHSNYINRRNIPACKAFFPNMQLETLDAGHWVHAERPTEFVQLVDQFIRKVQA</sequence>
<protein>
    <recommendedName>
        <fullName evidence="3">AB hydrolase-1 domain-containing protein</fullName>
    </recommendedName>
</protein>
<dbReference type="FunFam" id="3.40.50.1820:FF:000039">
    <property type="entry name" value="Esterase ybfF"/>
    <property type="match status" value="1"/>
</dbReference>
<keyword evidence="5" id="KW-1185">Reference proteome</keyword>
<reference evidence="4" key="1">
    <citation type="submission" date="2020-07" db="EMBL/GenBank/DDBJ databases">
        <title>Draft Genome Sequence of a Deep-Sea Yeast, Naganishia (Cryptococcus) liquefaciens strain N6.</title>
        <authorList>
            <person name="Han Y.W."/>
            <person name="Kajitani R."/>
            <person name="Morimoto H."/>
            <person name="Parhat M."/>
            <person name="Tsubouchi H."/>
            <person name="Bakenova O."/>
            <person name="Ogata M."/>
            <person name="Argunhan B."/>
            <person name="Aoki R."/>
            <person name="Kajiwara S."/>
            <person name="Itoh T."/>
            <person name="Iwasaki H."/>
        </authorList>
    </citation>
    <scope>NUCLEOTIDE SEQUENCE</scope>
    <source>
        <strain evidence="4">N6</strain>
    </source>
</reference>
<accession>A0A8H3YHD1</accession>
<evidence type="ECO:0000256" key="2">
    <source>
        <dbReference type="ARBA" id="ARBA00022801"/>
    </source>
</evidence>
<gene>
    <name evidence="4" type="ORF">NliqN6_6126</name>
</gene>
<dbReference type="GO" id="GO:0005739">
    <property type="term" value="C:mitochondrion"/>
    <property type="evidence" value="ECO:0007669"/>
    <property type="project" value="TreeGrafter"/>
</dbReference>
<evidence type="ECO:0000256" key="1">
    <source>
        <dbReference type="ARBA" id="ARBA00008645"/>
    </source>
</evidence>
<dbReference type="EMBL" id="BLZA01000049">
    <property type="protein sequence ID" value="GHJ89724.1"/>
    <property type="molecule type" value="Genomic_DNA"/>
</dbReference>
<dbReference type="OrthoDB" id="8119704at2759"/>
<comment type="similarity">
    <text evidence="1">Belongs to the AB hydrolase superfamily.</text>
</comment>
<dbReference type="Pfam" id="PF00561">
    <property type="entry name" value="Abhydrolase_1"/>
    <property type="match status" value="1"/>
</dbReference>
<dbReference type="PANTHER" id="PTHR46118">
    <property type="entry name" value="PROTEIN ABHD11"/>
    <property type="match status" value="1"/>
</dbReference>
<proteinExistence type="inferred from homology"/>
<dbReference type="SUPFAM" id="SSF53474">
    <property type="entry name" value="alpha/beta-Hydrolases"/>
    <property type="match status" value="1"/>
</dbReference>
<comment type="caution">
    <text evidence="4">The sequence shown here is derived from an EMBL/GenBank/DDBJ whole genome shotgun (WGS) entry which is preliminary data.</text>
</comment>
<keyword evidence="2" id="KW-0378">Hydrolase</keyword>
<evidence type="ECO:0000313" key="5">
    <source>
        <dbReference type="Proteomes" id="UP000620104"/>
    </source>
</evidence>
<evidence type="ECO:0000313" key="4">
    <source>
        <dbReference type="EMBL" id="GHJ89724.1"/>
    </source>
</evidence>